<evidence type="ECO:0008006" key="3">
    <source>
        <dbReference type="Google" id="ProtNLM"/>
    </source>
</evidence>
<dbReference type="AlphaFoldDB" id="A0A235FE38"/>
<dbReference type="Proteomes" id="UP000215059">
    <property type="component" value="Unassembled WGS sequence"/>
</dbReference>
<organism evidence="1 2">
    <name type="scientific">Fictibacillus aquaticus</name>
    <dbReference type="NCBI Taxonomy" id="2021314"/>
    <lineage>
        <taxon>Bacteria</taxon>
        <taxon>Bacillati</taxon>
        <taxon>Bacillota</taxon>
        <taxon>Bacilli</taxon>
        <taxon>Bacillales</taxon>
        <taxon>Fictibacillaceae</taxon>
        <taxon>Fictibacillus</taxon>
    </lineage>
</organism>
<sequence>MFISITRLHLRGKRMLPMFVFHTVRSIMQAKKAEGILHSTYINEGWLTYWTLTVWESEQHMKNYRNNGNHLNAMKVSRRIANELEKVNFEGEKIPSWKEAQGILHEHYGRQDNDKVIQAR</sequence>
<dbReference type="SUPFAM" id="SSF54909">
    <property type="entry name" value="Dimeric alpha+beta barrel"/>
    <property type="match status" value="1"/>
</dbReference>
<protein>
    <recommendedName>
        <fullName evidence="3">DUF3291 domain-containing protein</fullName>
    </recommendedName>
</protein>
<gene>
    <name evidence="1" type="ORF">CGZ90_06220</name>
</gene>
<name>A0A235FE38_9BACL</name>
<reference evidence="1 2" key="1">
    <citation type="submission" date="2017-07" db="EMBL/GenBank/DDBJ databases">
        <title>Fictibacillus sp. nov. GDSW-R2A3 Genome sequencing and assembly.</title>
        <authorList>
            <person name="Mayilraj S."/>
        </authorList>
    </citation>
    <scope>NUCLEOTIDE SEQUENCE [LARGE SCALE GENOMIC DNA]</scope>
    <source>
        <strain evidence="1 2">GDSW-R2A3</strain>
    </source>
</reference>
<proteinExistence type="predicted"/>
<dbReference type="EMBL" id="NOII01000001">
    <property type="protein sequence ID" value="OYD59482.1"/>
    <property type="molecule type" value="Genomic_DNA"/>
</dbReference>
<accession>A0A235FE38</accession>
<dbReference type="InterPro" id="IPR011008">
    <property type="entry name" value="Dimeric_a/b-barrel"/>
</dbReference>
<comment type="caution">
    <text evidence="1">The sequence shown here is derived from an EMBL/GenBank/DDBJ whole genome shotgun (WGS) entry which is preliminary data.</text>
</comment>
<dbReference type="OrthoDB" id="1550774at2"/>
<keyword evidence="2" id="KW-1185">Reference proteome</keyword>
<evidence type="ECO:0000313" key="2">
    <source>
        <dbReference type="Proteomes" id="UP000215059"/>
    </source>
</evidence>
<evidence type="ECO:0000313" key="1">
    <source>
        <dbReference type="EMBL" id="OYD59482.1"/>
    </source>
</evidence>